<sequence length="272" mass="28608">MEVVKEMEVRGDMEEVGSTEVAEDMEEVVKEEAEMGEVVKEEEEEEEMGEVGSIENIHRAINKMDGQVQLSVEGPEAVLMLRRTMLGGMPSIRMQVVEGLEVAKIENMCLPFAPLFAPRLSVGGGGLGGGGLGGGGLGGGGLGEVGLVEVMSKLEKDILDVSISTSTCPGGGGGEVIVGEADVGRPVEGDVLEGWTWASWSWDLMSENWLGQKSDSMSENWQEQKWLGVLVGVNVVGNREDGERVGAAEGTMVAGDNVGIEVGVTDGVKVGD</sequence>
<dbReference type="Proteomes" id="UP001190700">
    <property type="component" value="Unassembled WGS sequence"/>
</dbReference>
<name>A0AAE0BKX4_9CHLO</name>
<reference evidence="2 3" key="1">
    <citation type="journal article" date="2015" name="Genome Biol. Evol.">
        <title>Comparative Genomics of a Bacterivorous Green Alga Reveals Evolutionary Causalities and Consequences of Phago-Mixotrophic Mode of Nutrition.</title>
        <authorList>
            <person name="Burns J.A."/>
            <person name="Paasch A."/>
            <person name="Narechania A."/>
            <person name="Kim E."/>
        </authorList>
    </citation>
    <scope>NUCLEOTIDE SEQUENCE [LARGE SCALE GENOMIC DNA]</scope>
    <source>
        <strain evidence="2 3">PLY_AMNH</strain>
    </source>
</reference>
<proteinExistence type="predicted"/>
<feature type="compositionally biased region" description="Acidic residues" evidence="1">
    <location>
        <begin position="14"/>
        <end position="24"/>
    </location>
</feature>
<dbReference type="AlphaFoldDB" id="A0AAE0BKX4"/>
<protein>
    <submittedName>
        <fullName evidence="2">Uncharacterized protein</fullName>
    </submittedName>
</protein>
<organism evidence="2 3">
    <name type="scientific">Cymbomonas tetramitiformis</name>
    <dbReference type="NCBI Taxonomy" id="36881"/>
    <lineage>
        <taxon>Eukaryota</taxon>
        <taxon>Viridiplantae</taxon>
        <taxon>Chlorophyta</taxon>
        <taxon>Pyramimonadophyceae</taxon>
        <taxon>Pyramimonadales</taxon>
        <taxon>Pyramimonadaceae</taxon>
        <taxon>Cymbomonas</taxon>
    </lineage>
</organism>
<evidence type="ECO:0000313" key="3">
    <source>
        <dbReference type="Proteomes" id="UP001190700"/>
    </source>
</evidence>
<keyword evidence="3" id="KW-1185">Reference proteome</keyword>
<gene>
    <name evidence="2" type="ORF">CYMTET_52135</name>
</gene>
<feature type="region of interest" description="Disordered" evidence="1">
    <location>
        <begin position="1"/>
        <end position="24"/>
    </location>
</feature>
<evidence type="ECO:0000313" key="2">
    <source>
        <dbReference type="EMBL" id="KAK3237813.1"/>
    </source>
</evidence>
<feature type="compositionally biased region" description="Basic and acidic residues" evidence="1">
    <location>
        <begin position="1"/>
        <end position="13"/>
    </location>
</feature>
<comment type="caution">
    <text evidence="2">The sequence shown here is derived from an EMBL/GenBank/DDBJ whole genome shotgun (WGS) entry which is preliminary data.</text>
</comment>
<evidence type="ECO:0000256" key="1">
    <source>
        <dbReference type="SAM" id="MobiDB-lite"/>
    </source>
</evidence>
<dbReference type="EMBL" id="LGRX02034431">
    <property type="protein sequence ID" value="KAK3237813.1"/>
    <property type="molecule type" value="Genomic_DNA"/>
</dbReference>
<accession>A0AAE0BKX4</accession>